<dbReference type="STRING" id="3983.A0A2C9UBG4"/>
<evidence type="ECO:0000313" key="12">
    <source>
        <dbReference type="Proteomes" id="UP000091857"/>
    </source>
</evidence>
<dbReference type="InterPro" id="IPR039391">
    <property type="entry name" value="Phytocyanin-like"/>
</dbReference>
<dbReference type="PANTHER" id="PTHR33021:SF197">
    <property type="entry name" value="EARLY NODULIN-LIKE PROTEIN 13"/>
    <property type="match status" value="1"/>
</dbReference>
<evidence type="ECO:0000256" key="3">
    <source>
        <dbReference type="ARBA" id="ARBA00022622"/>
    </source>
</evidence>
<sequence length="206" mass="22522">MPLYHFSLSPHRSQRSCTLSLFKPISISMARFQRVVANSSLLLTVALLLGFSEAKEILVGGKTDAWKIPSSQSDSLNNWAESARFRIGDFLVWKYDSQKDSVLQVTREAYLSCNTSNPIEEYGDGNTKVKLDRSGAYYFISGAEGHCVKGQKMIVVVLSQRHRYTGISPAPSPAEFEGPAVAPTSAATSLKGSLVVSLGVLLWGLF</sequence>
<proteinExistence type="inferred from homology"/>
<dbReference type="InterPro" id="IPR041846">
    <property type="entry name" value="ENL_dom"/>
</dbReference>
<keyword evidence="8" id="KW-0449">Lipoprotein</keyword>
<evidence type="ECO:0000256" key="4">
    <source>
        <dbReference type="ARBA" id="ARBA00022729"/>
    </source>
</evidence>
<dbReference type="GO" id="GO:0009055">
    <property type="term" value="F:electron transfer activity"/>
    <property type="evidence" value="ECO:0007669"/>
    <property type="project" value="InterPro"/>
</dbReference>
<keyword evidence="2" id="KW-1003">Cell membrane</keyword>
<dbReference type="EMBL" id="CM004402">
    <property type="protein sequence ID" value="OAY27494.1"/>
    <property type="molecule type" value="Genomic_DNA"/>
</dbReference>
<dbReference type="OMA" id="GYEKCNT"/>
<dbReference type="Gene3D" id="2.60.40.420">
    <property type="entry name" value="Cupredoxins - blue copper proteins"/>
    <property type="match status" value="1"/>
</dbReference>
<feature type="domain" description="Phytocyanin" evidence="10">
    <location>
        <begin position="55"/>
        <end position="159"/>
    </location>
</feature>
<gene>
    <name evidence="11" type="ORF">MANES_16G130100v8</name>
</gene>
<keyword evidence="5" id="KW-0472">Membrane</keyword>
<evidence type="ECO:0000256" key="1">
    <source>
        <dbReference type="ARBA" id="ARBA00004609"/>
    </source>
</evidence>
<evidence type="ECO:0000313" key="11">
    <source>
        <dbReference type="EMBL" id="OAY27494.1"/>
    </source>
</evidence>
<evidence type="ECO:0000256" key="5">
    <source>
        <dbReference type="ARBA" id="ARBA00023136"/>
    </source>
</evidence>
<evidence type="ECO:0000256" key="7">
    <source>
        <dbReference type="ARBA" id="ARBA00023180"/>
    </source>
</evidence>
<dbReference type="Gramene" id="Manes.16G130100.1.v8.1">
    <property type="protein sequence ID" value="Manes.16G130100.1.v8.1.CDS"/>
    <property type="gene ID" value="Manes.16G130100.v8.1"/>
</dbReference>
<keyword evidence="7" id="KW-0325">Glycoprotein</keyword>
<evidence type="ECO:0000256" key="8">
    <source>
        <dbReference type="ARBA" id="ARBA00023288"/>
    </source>
</evidence>
<reference evidence="12" key="1">
    <citation type="journal article" date="2016" name="Nat. Biotechnol.">
        <title>Sequencing wild and cultivated cassava and related species reveals extensive interspecific hybridization and genetic diversity.</title>
        <authorList>
            <person name="Bredeson J.V."/>
            <person name="Lyons J.B."/>
            <person name="Prochnik S.E."/>
            <person name="Wu G.A."/>
            <person name="Ha C.M."/>
            <person name="Edsinger-Gonzales E."/>
            <person name="Grimwood J."/>
            <person name="Schmutz J."/>
            <person name="Rabbi I.Y."/>
            <person name="Egesi C."/>
            <person name="Nauluvula P."/>
            <person name="Lebot V."/>
            <person name="Ndunguru J."/>
            <person name="Mkamilo G."/>
            <person name="Bart R.S."/>
            <person name="Setter T.L."/>
            <person name="Gleadow R.M."/>
            <person name="Kulakow P."/>
            <person name="Ferguson M.E."/>
            <person name="Rounsley S."/>
            <person name="Rokhsar D.S."/>
        </authorList>
    </citation>
    <scope>NUCLEOTIDE SEQUENCE [LARGE SCALE GENOMIC DNA]</scope>
    <source>
        <strain evidence="12">cv. AM560-2</strain>
    </source>
</reference>
<keyword evidence="4" id="KW-0732">Signal</keyword>
<accession>A0A2C9UBG4</accession>
<dbReference type="PANTHER" id="PTHR33021">
    <property type="entry name" value="BLUE COPPER PROTEIN"/>
    <property type="match status" value="1"/>
</dbReference>
<dbReference type="CDD" id="cd11019">
    <property type="entry name" value="OsENODL1_like"/>
    <property type="match status" value="1"/>
</dbReference>
<evidence type="ECO:0000256" key="9">
    <source>
        <dbReference type="ARBA" id="ARBA00035011"/>
    </source>
</evidence>
<keyword evidence="3" id="KW-0336">GPI-anchor</keyword>
<dbReference type="FunFam" id="2.60.40.420:FF:000069">
    <property type="entry name" value="Early nodulin-like protein 1"/>
    <property type="match status" value="1"/>
</dbReference>
<dbReference type="AlphaFoldDB" id="A0A2C9UBG4"/>
<comment type="subcellular location">
    <subcellularLocation>
        <location evidence="1">Cell membrane</location>
        <topology evidence="1">Lipid-anchor</topology>
        <topology evidence="1">GPI-anchor</topology>
    </subcellularLocation>
</comment>
<organism evidence="11 12">
    <name type="scientific">Manihot esculenta</name>
    <name type="common">Cassava</name>
    <name type="synonym">Jatropha manihot</name>
    <dbReference type="NCBI Taxonomy" id="3983"/>
    <lineage>
        <taxon>Eukaryota</taxon>
        <taxon>Viridiplantae</taxon>
        <taxon>Streptophyta</taxon>
        <taxon>Embryophyta</taxon>
        <taxon>Tracheophyta</taxon>
        <taxon>Spermatophyta</taxon>
        <taxon>Magnoliopsida</taxon>
        <taxon>eudicotyledons</taxon>
        <taxon>Gunneridae</taxon>
        <taxon>Pentapetalae</taxon>
        <taxon>rosids</taxon>
        <taxon>fabids</taxon>
        <taxon>Malpighiales</taxon>
        <taxon>Euphorbiaceae</taxon>
        <taxon>Crotonoideae</taxon>
        <taxon>Manihoteae</taxon>
        <taxon>Manihot</taxon>
    </lineage>
</organism>
<comment type="similarity">
    <text evidence="9">Belongs to the early nodulin-like (ENODL) family.</text>
</comment>
<dbReference type="InterPro" id="IPR003245">
    <property type="entry name" value="Phytocyanin_dom"/>
</dbReference>
<dbReference type="GO" id="GO:0005886">
    <property type="term" value="C:plasma membrane"/>
    <property type="evidence" value="ECO:0000318"/>
    <property type="project" value="GO_Central"/>
</dbReference>
<name>A0A2C9UBG4_MANES</name>
<dbReference type="InterPro" id="IPR008972">
    <property type="entry name" value="Cupredoxin"/>
</dbReference>
<evidence type="ECO:0000256" key="2">
    <source>
        <dbReference type="ARBA" id="ARBA00022475"/>
    </source>
</evidence>
<protein>
    <recommendedName>
        <fullName evidence="10">Phytocyanin domain-containing protein</fullName>
    </recommendedName>
</protein>
<comment type="caution">
    <text evidence="11">The sequence shown here is derived from an EMBL/GenBank/DDBJ whole genome shotgun (WGS) entry which is preliminary data.</text>
</comment>
<keyword evidence="6" id="KW-1015">Disulfide bond</keyword>
<keyword evidence="12" id="KW-1185">Reference proteome</keyword>
<dbReference type="SUPFAM" id="SSF49503">
    <property type="entry name" value="Cupredoxins"/>
    <property type="match status" value="1"/>
</dbReference>
<evidence type="ECO:0000259" key="10">
    <source>
        <dbReference type="PROSITE" id="PS51485"/>
    </source>
</evidence>
<evidence type="ECO:0000256" key="6">
    <source>
        <dbReference type="ARBA" id="ARBA00023157"/>
    </source>
</evidence>
<dbReference type="Proteomes" id="UP000091857">
    <property type="component" value="Chromosome 16"/>
</dbReference>
<dbReference type="PROSITE" id="PS51485">
    <property type="entry name" value="PHYTOCYANIN"/>
    <property type="match status" value="1"/>
</dbReference>
<dbReference type="Pfam" id="PF02298">
    <property type="entry name" value="Cu_bind_like"/>
    <property type="match status" value="1"/>
</dbReference>
<dbReference type="GO" id="GO:0098552">
    <property type="term" value="C:side of membrane"/>
    <property type="evidence" value="ECO:0007669"/>
    <property type="project" value="UniProtKB-KW"/>
</dbReference>